<accession>A0A418M2I7</accession>
<dbReference type="SUPFAM" id="SSF55781">
    <property type="entry name" value="GAF domain-like"/>
    <property type="match status" value="1"/>
</dbReference>
<sequence length="1147" mass="128085">MNLSLLNRLYLGFSVAVLLVILVGVLALQTFRTQSVEAERVRHTYQVLNQAENIQKLLVDMETGRRGFRPTNDKQFLEPYNTGLLKIEPAIIALKELTSDNAAQQRRIEQAEQRIEGLLQYWKSLGEDASGYTPATISAIMLQEKKRMDQIRVEFDEILQAEKALLAQREEENAEAVDRASISLLIGTFLILLVVVTLIYFILKEFNSRQRAEASLYQNFKQLEELNQVTTEKNWLLTGISAINDTLQGINEITSLTQQILKSITDYLGLPAGAFYCYNEHNQQLLLNASVALPASAPQTYNRHEGLIGRAADDRNLLVVGDVPAEFWSVESGAGQARPKQLVFVPLWYNKELKGVLELASFGPMSDQHLGLLRAVANNIAVAVNAADDRRRVMHLLKQIQDQKEELENQQEELRQSNDELTRQASILQASEEELKVQEEELRQINAELEERNEAVEVARKALAMKAKELEVTGKYKSEFLANMSHELRTPLNSVLILAKLLSENKNGNLTDKQTEYANTIYKSGNNLLELINDILDLSKIEAGKIDMNIEEVPVQSIIRDLNQMFSVVAEERGVQFITHTEPGIPAGIRTDKQRLEQVIRNLLSNAFKFTPRDGSITLSFSAPPAHQLFGTESLANASQVLAISVTDTGIGIPPEKQQIIFEAFQQADGSTSRKYGGTGLGLSISKELVRRLGGEMGLTSAVGKGSTFTIYLPVDAPVQPNAPGGSSEPPVQELMAPVKLTEQMPLSDDRYTLSPEDKVMLIIEDDPLFAGVVQTFAREKKYKTIVALQGDEGLRYARQYKPSAIILDMGLPVISGWDLLKIMKSDETLKHIPVHIVSASDDTRLTSTDALAYVRKPVSKEDLETVFSQFRSQLNIGLKKVLVLSANALQGDSLRQLIDERHMDIDFDYARTSDEALQKIGEHTYDTVIADIGQDLERGIPELESLQQALVQTGIPLIVYLDKDLTAANERQLAKISPVVIRDSSQSKNRLMDELELFLYKVQEAERSPLPKYVAVSTSDAVLKGRKVLLVDDDMRNVFALSTLLEEYDMEVLTAGDGKEALEILDEQPGIDIVLMDIMMPEMDGYEATRRIRANQRLQKLPVIALTAKAMTGDREKCLEAGASDYITKPVNNTQLISLMRVWLAQ</sequence>
<feature type="modified residue" description="4-aspartylphosphate" evidence="7">
    <location>
        <position position="1078"/>
    </location>
</feature>
<dbReference type="InterPro" id="IPR003661">
    <property type="entry name" value="HisK_dim/P_dom"/>
</dbReference>
<dbReference type="InterPro" id="IPR003594">
    <property type="entry name" value="HATPase_dom"/>
</dbReference>
<dbReference type="Proteomes" id="UP000283523">
    <property type="component" value="Unassembled WGS sequence"/>
</dbReference>
<dbReference type="PANTHER" id="PTHR45339:SF1">
    <property type="entry name" value="HYBRID SIGNAL TRANSDUCTION HISTIDINE KINASE J"/>
    <property type="match status" value="1"/>
</dbReference>
<keyword evidence="5" id="KW-0418">Kinase</keyword>
<dbReference type="Gene3D" id="3.30.565.10">
    <property type="entry name" value="Histidine kinase-like ATPase, C-terminal domain"/>
    <property type="match status" value="1"/>
</dbReference>
<dbReference type="Pfam" id="PF00512">
    <property type="entry name" value="HisKA"/>
    <property type="match status" value="1"/>
</dbReference>
<dbReference type="SUPFAM" id="SSF52172">
    <property type="entry name" value="CheY-like"/>
    <property type="match status" value="2"/>
</dbReference>
<dbReference type="InterPro" id="IPR036890">
    <property type="entry name" value="HATPase_C_sf"/>
</dbReference>
<dbReference type="InterPro" id="IPR004358">
    <property type="entry name" value="Sig_transdc_His_kin-like_C"/>
</dbReference>
<dbReference type="InterPro" id="IPR011006">
    <property type="entry name" value="CheY-like_superfamily"/>
</dbReference>
<dbReference type="PROSITE" id="PS50110">
    <property type="entry name" value="RESPONSE_REGULATORY"/>
    <property type="match status" value="2"/>
</dbReference>
<dbReference type="SMART" id="SM00387">
    <property type="entry name" value="HATPase_c"/>
    <property type="match status" value="1"/>
</dbReference>
<evidence type="ECO:0000256" key="7">
    <source>
        <dbReference type="PROSITE-ProRule" id="PRU00169"/>
    </source>
</evidence>
<evidence type="ECO:0000313" key="12">
    <source>
        <dbReference type="EMBL" id="RIV19865.1"/>
    </source>
</evidence>
<dbReference type="Gene3D" id="3.40.50.2300">
    <property type="match status" value="2"/>
</dbReference>
<feature type="modified residue" description="4-aspartylphosphate" evidence="7">
    <location>
        <position position="809"/>
    </location>
</feature>
<dbReference type="CDD" id="cd16922">
    <property type="entry name" value="HATPase_EvgS-ArcB-TorS-like"/>
    <property type="match status" value="1"/>
</dbReference>
<dbReference type="InterPro" id="IPR003018">
    <property type="entry name" value="GAF"/>
</dbReference>
<keyword evidence="9" id="KW-0812">Transmembrane</keyword>
<dbReference type="OrthoDB" id="9811889at2"/>
<dbReference type="CDD" id="cd00082">
    <property type="entry name" value="HisKA"/>
    <property type="match status" value="1"/>
</dbReference>
<feature type="domain" description="Histidine kinase" evidence="10">
    <location>
        <begin position="483"/>
        <end position="717"/>
    </location>
</feature>
<keyword evidence="9" id="KW-0472">Membrane</keyword>
<dbReference type="PROSITE" id="PS50109">
    <property type="entry name" value="HIS_KIN"/>
    <property type="match status" value="1"/>
</dbReference>
<dbReference type="Pfam" id="PF13185">
    <property type="entry name" value="GAF_2"/>
    <property type="match status" value="1"/>
</dbReference>
<dbReference type="Pfam" id="PF00072">
    <property type="entry name" value="Response_reg"/>
    <property type="match status" value="2"/>
</dbReference>
<dbReference type="InterPro" id="IPR005467">
    <property type="entry name" value="His_kinase_dom"/>
</dbReference>
<evidence type="ECO:0000256" key="4">
    <source>
        <dbReference type="ARBA" id="ARBA00022679"/>
    </source>
</evidence>
<dbReference type="GO" id="GO:0000155">
    <property type="term" value="F:phosphorelay sensor kinase activity"/>
    <property type="evidence" value="ECO:0007669"/>
    <property type="project" value="InterPro"/>
</dbReference>
<evidence type="ECO:0000313" key="13">
    <source>
        <dbReference type="Proteomes" id="UP000283523"/>
    </source>
</evidence>
<feature type="transmembrane region" description="Helical" evidence="9">
    <location>
        <begin position="182"/>
        <end position="203"/>
    </location>
</feature>
<proteinExistence type="predicted"/>
<evidence type="ECO:0000259" key="10">
    <source>
        <dbReference type="PROSITE" id="PS50109"/>
    </source>
</evidence>
<dbReference type="AlphaFoldDB" id="A0A418M2I7"/>
<protein>
    <recommendedName>
        <fullName evidence="2">histidine kinase</fullName>
        <ecNumber evidence="2">2.7.13.3</ecNumber>
    </recommendedName>
</protein>
<keyword evidence="4" id="KW-0808">Transferase</keyword>
<keyword evidence="9" id="KW-1133">Transmembrane helix</keyword>
<dbReference type="CDD" id="cd17546">
    <property type="entry name" value="REC_hyHK_CKI1_RcsC-like"/>
    <property type="match status" value="1"/>
</dbReference>
<dbReference type="Pfam" id="PF02518">
    <property type="entry name" value="HATPase_c"/>
    <property type="match status" value="1"/>
</dbReference>
<dbReference type="SMART" id="SM00448">
    <property type="entry name" value="REC"/>
    <property type="match status" value="2"/>
</dbReference>
<dbReference type="PANTHER" id="PTHR45339">
    <property type="entry name" value="HYBRID SIGNAL TRANSDUCTION HISTIDINE KINASE J"/>
    <property type="match status" value="1"/>
</dbReference>
<dbReference type="SUPFAM" id="SSF55874">
    <property type="entry name" value="ATPase domain of HSP90 chaperone/DNA topoisomerase II/histidine kinase"/>
    <property type="match status" value="1"/>
</dbReference>
<dbReference type="RefSeq" id="WP_119670150.1">
    <property type="nucleotide sequence ID" value="NZ_QXED01000007.1"/>
</dbReference>
<evidence type="ECO:0000256" key="3">
    <source>
        <dbReference type="ARBA" id="ARBA00022553"/>
    </source>
</evidence>
<feature type="coiled-coil region" evidence="8">
    <location>
        <begin position="94"/>
        <end position="121"/>
    </location>
</feature>
<dbReference type="InterPro" id="IPR029016">
    <property type="entry name" value="GAF-like_dom_sf"/>
</dbReference>
<comment type="catalytic activity">
    <reaction evidence="1">
        <text>ATP + protein L-histidine = ADP + protein N-phospho-L-histidine.</text>
        <dbReference type="EC" id="2.7.13.3"/>
    </reaction>
</comment>
<name>A0A418M2I7_9BACT</name>
<evidence type="ECO:0000256" key="6">
    <source>
        <dbReference type="ARBA" id="ARBA00023012"/>
    </source>
</evidence>
<dbReference type="CDD" id="cd19410">
    <property type="entry name" value="HK9-like_sensor"/>
    <property type="match status" value="1"/>
</dbReference>
<dbReference type="EC" id="2.7.13.3" evidence="2"/>
<dbReference type="EMBL" id="QXED01000007">
    <property type="protein sequence ID" value="RIV19865.1"/>
    <property type="molecule type" value="Genomic_DNA"/>
</dbReference>
<dbReference type="SMART" id="SM00065">
    <property type="entry name" value="GAF"/>
    <property type="match status" value="1"/>
</dbReference>
<dbReference type="InterPro" id="IPR001789">
    <property type="entry name" value="Sig_transdc_resp-reg_receiver"/>
</dbReference>
<dbReference type="SUPFAM" id="SSF47384">
    <property type="entry name" value="Homodimeric domain of signal transducing histidine kinase"/>
    <property type="match status" value="1"/>
</dbReference>
<evidence type="ECO:0000256" key="5">
    <source>
        <dbReference type="ARBA" id="ARBA00022777"/>
    </source>
</evidence>
<keyword evidence="13" id="KW-1185">Reference proteome</keyword>
<feature type="domain" description="Response regulatory" evidence="11">
    <location>
        <begin position="760"/>
        <end position="872"/>
    </location>
</feature>
<reference evidence="12 13" key="1">
    <citation type="submission" date="2018-08" db="EMBL/GenBank/DDBJ databases">
        <title>Fibrisoma montanum sp. nov., isolated from Danxia mountain soil.</title>
        <authorList>
            <person name="Huang Y."/>
        </authorList>
    </citation>
    <scope>NUCLEOTIDE SEQUENCE [LARGE SCALE GENOMIC DNA]</scope>
    <source>
        <strain evidence="12 13">HYT19</strain>
    </source>
</reference>
<keyword evidence="6" id="KW-0902">Two-component regulatory system</keyword>
<dbReference type="InterPro" id="IPR007891">
    <property type="entry name" value="CHASE3"/>
</dbReference>
<dbReference type="InterPro" id="IPR036097">
    <property type="entry name" value="HisK_dim/P_sf"/>
</dbReference>
<evidence type="ECO:0000256" key="8">
    <source>
        <dbReference type="SAM" id="Coils"/>
    </source>
</evidence>
<keyword evidence="8" id="KW-0175">Coiled coil</keyword>
<dbReference type="PRINTS" id="PR00344">
    <property type="entry name" value="BCTRLSENSOR"/>
</dbReference>
<dbReference type="SMART" id="SM00388">
    <property type="entry name" value="HisKA"/>
    <property type="match status" value="1"/>
</dbReference>
<dbReference type="FunFam" id="3.30.565.10:FF:000010">
    <property type="entry name" value="Sensor histidine kinase RcsC"/>
    <property type="match status" value="1"/>
</dbReference>
<keyword evidence="3 7" id="KW-0597">Phosphoprotein</keyword>
<evidence type="ECO:0000256" key="9">
    <source>
        <dbReference type="SAM" id="Phobius"/>
    </source>
</evidence>
<evidence type="ECO:0000256" key="1">
    <source>
        <dbReference type="ARBA" id="ARBA00000085"/>
    </source>
</evidence>
<comment type="caution">
    <text evidence="12">The sequence shown here is derived from an EMBL/GenBank/DDBJ whole genome shotgun (WGS) entry which is preliminary data.</text>
</comment>
<dbReference type="Pfam" id="PF05227">
    <property type="entry name" value="CHASE3"/>
    <property type="match status" value="1"/>
</dbReference>
<gene>
    <name evidence="12" type="ORF">DYU11_23365</name>
</gene>
<dbReference type="Gene3D" id="1.10.287.130">
    <property type="match status" value="1"/>
</dbReference>
<organism evidence="12 13">
    <name type="scientific">Fibrisoma montanum</name>
    <dbReference type="NCBI Taxonomy" id="2305895"/>
    <lineage>
        <taxon>Bacteria</taxon>
        <taxon>Pseudomonadati</taxon>
        <taxon>Bacteroidota</taxon>
        <taxon>Cytophagia</taxon>
        <taxon>Cytophagales</taxon>
        <taxon>Spirosomataceae</taxon>
        <taxon>Fibrisoma</taxon>
    </lineage>
</organism>
<evidence type="ECO:0000259" key="11">
    <source>
        <dbReference type="PROSITE" id="PS50110"/>
    </source>
</evidence>
<feature type="domain" description="Response regulatory" evidence="11">
    <location>
        <begin position="1028"/>
        <end position="1145"/>
    </location>
</feature>
<evidence type="ECO:0000256" key="2">
    <source>
        <dbReference type="ARBA" id="ARBA00012438"/>
    </source>
</evidence>
<feature type="coiled-coil region" evidence="8">
    <location>
        <begin position="390"/>
        <end position="466"/>
    </location>
</feature>
<dbReference type="Gene3D" id="3.30.450.40">
    <property type="match status" value="1"/>
</dbReference>